<dbReference type="PANTHER" id="PTHR45880:SF1">
    <property type="entry name" value="RNA-BINDING MOTIF PROTEIN, X-LINKED 2"/>
    <property type="match status" value="1"/>
</dbReference>
<reference evidence="5" key="1">
    <citation type="submission" date="2020-05" db="EMBL/GenBank/DDBJ databases">
        <title>Phylogenomic resolution of chytrid fungi.</title>
        <authorList>
            <person name="Stajich J.E."/>
            <person name="Amses K."/>
            <person name="Simmons R."/>
            <person name="Seto K."/>
            <person name="Myers J."/>
            <person name="Bonds A."/>
            <person name="Quandt C.A."/>
            <person name="Barry K."/>
            <person name="Liu P."/>
            <person name="Grigoriev I."/>
            <person name="Longcore J.E."/>
            <person name="James T.Y."/>
        </authorList>
    </citation>
    <scope>NUCLEOTIDE SEQUENCE</scope>
    <source>
        <strain evidence="5">JEL0476</strain>
    </source>
</reference>
<evidence type="ECO:0000256" key="2">
    <source>
        <dbReference type="PROSITE-ProRule" id="PRU00176"/>
    </source>
</evidence>
<evidence type="ECO:0000259" key="4">
    <source>
        <dbReference type="PROSITE" id="PS50102"/>
    </source>
</evidence>
<dbReference type="InterPro" id="IPR035979">
    <property type="entry name" value="RBD_domain_sf"/>
</dbReference>
<dbReference type="GO" id="GO:0071013">
    <property type="term" value="C:catalytic step 2 spliceosome"/>
    <property type="evidence" value="ECO:0007669"/>
    <property type="project" value="TreeGrafter"/>
</dbReference>
<evidence type="ECO:0000256" key="1">
    <source>
        <dbReference type="ARBA" id="ARBA00022884"/>
    </source>
</evidence>
<dbReference type="SUPFAM" id="SSF54928">
    <property type="entry name" value="RNA-binding domain, RBD"/>
    <property type="match status" value="1"/>
</dbReference>
<dbReference type="GO" id="GO:0003723">
    <property type="term" value="F:RNA binding"/>
    <property type="evidence" value="ECO:0007669"/>
    <property type="project" value="UniProtKB-UniRule"/>
</dbReference>
<feature type="region of interest" description="Disordered" evidence="3">
    <location>
        <begin position="143"/>
        <end position="163"/>
    </location>
</feature>
<accession>A0AAD5XZY8</accession>
<protein>
    <recommendedName>
        <fullName evidence="4">RRM domain-containing protein</fullName>
    </recommendedName>
</protein>
<dbReference type="InterPro" id="IPR051847">
    <property type="entry name" value="RNA_proc/Spliceosome_comp"/>
</dbReference>
<dbReference type="PANTHER" id="PTHR45880">
    <property type="entry name" value="RNA-BINDING MOTIF PROTEIN, X-LINKED 2"/>
    <property type="match status" value="1"/>
</dbReference>
<dbReference type="SMART" id="SM00360">
    <property type="entry name" value="RRM"/>
    <property type="match status" value="1"/>
</dbReference>
<dbReference type="InterPro" id="IPR045844">
    <property type="entry name" value="RRM_Ist3-like"/>
</dbReference>
<keyword evidence="1 2" id="KW-0694">RNA-binding</keyword>
<evidence type="ECO:0000256" key="3">
    <source>
        <dbReference type="SAM" id="MobiDB-lite"/>
    </source>
</evidence>
<dbReference type="GO" id="GO:0071011">
    <property type="term" value="C:precatalytic spliceosome"/>
    <property type="evidence" value="ECO:0007669"/>
    <property type="project" value="TreeGrafter"/>
</dbReference>
<dbReference type="InterPro" id="IPR012677">
    <property type="entry name" value="Nucleotide-bd_a/b_plait_sf"/>
</dbReference>
<sequence>MNKIRTLESINKKELSTNTSHDASWHNDYADSAYIYIGSLPYNLTEGDIIAVFSQYGEIVDVTLLRDKVTGKSKGGCFLAYENQKSTVLAVDNLSGIKLLGRTIRVVALDHARPKGERVEEGKEEEYKQRELQKQKIILPKRLRGDVSEESNEEEDVSYSEKTPDKKLLKILDDLKNCDPEDPLRIQLIKRLEKIKKKIAEKQ</sequence>
<dbReference type="PROSITE" id="PS50102">
    <property type="entry name" value="RRM"/>
    <property type="match status" value="1"/>
</dbReference>
<feature type="compositionally biased region" description="Acidic residues" evidence="3">
    <location>
        <begin position="148"/>
        <end position="158"/>
    </location>
</feature>
<dbReference type="AlphaFoldDB" id="A0AAD5XZY8"/>
<keyword evidence="6" id="KW-1185">Reference proteome</keyword>
<dbReference type="GO" id="GO:0005686">
    <property type="term" value="C:U2 snRNP"/>
    <property type="evidence" value="ECO:0007669"/>
    <property type="project" value="TreeGrafter"/>
</dbReference>
<dbReference type="CDD" id="cd12411">
    <property type="entry name" value="RRM_ist3_like"/>
    <property type="match status" value="1"/>
</dbReference>
<dbReference type="Gene3D" id="3.30.70.330">
    <property type="match status" value="1"/>
</dbReference>
<gene>
    <name evidence="5" type="ORF">HK099_000687</name>
</gene>
<feature type="domain" description="RRM" evidence="4">
    <location>
        <begin position="33"/>
        <end position="106"/>
    </location>
</feature>
<evidence type="ECO:0000313" key="6">
    <source>
        <dbReference type="Proteomes" id="UP001211065"/>
    </source>
</evidence>
<name>A0AAD5XZY8_9FUNG</name>
<proteinExistence type="predicted"/>
<dbReference type="Proteomes" id="UP001211065">
    <property type="component" value="Unassembled WGS sequence"/>
</dbReference>
<dbReference type="EMBL" id="JADGJW010000117">
    <property type="protein sequence ID" value="KAJ3223794.1"/>
    <property type="molecule type" value="Genomic_DNA"/>
</dbReference>
<evidence type="ECO:0000313" key="5">
    <source>
        <dbReference type="EMBL" id="KAJ3223794.1"/>
    </source>
</evidence>
<dbReference type="GO" id="GO:0000398">
    <property type="term" value="P:mRNA splicing, via spliceosome"/>
    <property type="evidence" value="ECO:0007669"/>
    <property type="project" value="InterPro"/>
</dbReference>
<dbReference type="InterPro" id="IPR000504">
    <property type="entry name" value="RRM_dom"/>
</dbReference>
<comment type="caution">
    <text evidence="5">The sequence shown here is derived from an EMBL/GenBank/DDBJ whole genome shotgun (WGS) entry which is preliminary data.</text>
</comment>
<organism evidence="5 6">
    <name type="scientific">Clydaea vesicula</name>
    <dbReference type="NCBI Taxonomy" id="447962"/>
    <lineage>
        <taxon>Eukaryota</taxon>
        <taxon>Fungi</taxon>
        <taxon>Fungi incertae sedis</taxon>
        <taxon>Chytridiomycota</taxon>
        <taxon>Chytridiomycota incertae sedis</taxon>
        <taxon>Chytridiomycetes</taxon>
        <taxon>Lobulomycetales</taxon>
        <taxon>Lobulomycetaceae</taxon>
        <taxon>Clydaea</taxon>
    </lineage>
</organism>
<dbReference type="Pfam" id="PF00076">
    <property type="entry name" value="RRM_1"/>
    <property type="match status" value="1"/>
</dbReference>